<evidence type="ECO:0000313" key="7">
    <source>
        <dbReference type="EMBL" id="CCA70613.1"/>
    </source>
</evidence>
<dbReference type="OrthoDB" id="160405at2759"/>
<evidence type="ECO:0000256" key="4">
    <source>
        <dbReference type="ARBA" id="ARBA00023136"/>
    </source>
</evidence>
<reference evidence="7 8" key="1">
    <citation type="journal article" date="2011" name="PLoS Pathog.">
        <title>Endophytic Life Strategies Decoded by Genome and Transcriptome Analyses of the Mutualistic Root Symbiont Piriformospora indica.</title>
        <authorList>
            <person name="Zuccaro A."/>
            <person name="Lahrmann U."/>
            <person name="Guldener U."/>
            <person name="Langen G."/>
            <person name="Pfiffi S."/>
            <person name="Biedenkopf D."/>
            <person name="Wong P."/>
            <person name="Samans B."/>
            <person name="Grimm C."/>
            <person name="Basiewicz M."/>
            <person name="Murat C."/>
            <person name="Martin F."/>
            <person name="Kogel K.H."/>
        </authorList>
    </citation>
    <scope>NUCLEOTIDE SEQUENCE [LARGE SCALE GENOMIC DNA]</scope>
    <source>
        <strain evidence="7 8">DSM 11827</strain>
    </source>
</reference>
<dbReference type="PANTHER" id="PTHR31792">
    <property type="entry name" value="VACUOLAR ATPASE ASSEMBLY INTEGRAL MEMBRANE PROTEIN VMA21"/>
    <property type="match status" value="1"/>
</dbReference>
<feature type="transmembrane region" description="Helical" evidence="6">
    <location>
        <begin position="19"/>
        <end position="39"/>
    </location>
</feature>
<evidence type="ECO:0000256" key="1">
    <source>
        <dbReference type="ARBA" id="ARBA00022692"/>
    </source>
</evidence>
<accession>G4TH14</accession>
<evidence type="ECO:0008006" key="9">
    <source>
        <dbReference type="Google" id="ProtNLM"/>
    </source>
</evidence>
<dbReference type="GO" id="GO:0070072">
    <property type="term" value="P:vacuolar proton-transporting V-type ATPase complex assembly"/>
    <property type="evidence" value="ECO:0007669"/>
    <property type="project" value="InterPro"/>
</dbReference>
<dbReference type="InterPro" id="IPR019013">
    <property type="entry name" value="Vma21"/>
</dbReference>
<dbReference type="Proteomes" id="UP000007148">
    <property type="component" value="Unassembled WGS sequence"/>
</dbReference>
<dbReference type="InParanoid" id="G4TH14"/>
<dbReference type="EMBL" id="CAFZ01000088">
    <property type="protein sequence ID" value="CCA70613.1"/>
    <property type="molecule type" value="Genomic_DNA"/>
</dbReference>
<evidence type="ECO:0000256" key="2">
    <source>
        <dbReference type="ARBA" id="ARBA00022824"/>
    </source>
</evidence>
<name>G4TH14_SERID</name>
<organism evidence="7 8">
    <name type="scientific">Serendipita indica (strain DSM 11827)</name>
    <name type="common">Root endophyte fungus</name>
    <name type="synonym">Piriformospora indica</name>
    <dbReference type="NCBI Taxonomy" id="1109443"/>
    <lineage>
        <taxon>Eukaryota</taxon>
        <taxon>Fungi</taxon>
        <taxon>Dikarya</taxon>
        <taxon>Basidiomycota</taxon>
        <taxon>Agaricomycotina</taxon>
        <taxon>Agaricomycetes</taxon>
        <taxon>Sebacinales</taxon>
        <taxon>Serendipitaceae</taxon>
        <taxon>Serendipita</taxon>
    </lineage>
</organism>
<evidence type="ECO:0000256" key="5">
    <source>
        <dbReference type="ARBA" id="ARBA00023329"/>
    </source>
</evidence>
<proteinExistence type="predicted"/>
<keyword evidence="3 6" id="KW-1133">Transmembrane helix</keyword>
<evidence type="ECO:0000313" key="8">
    <source>
        <dbReference type="Proteomes" id="UP000007148"/>
    </source>
</evidence>
<keyword evidence="4 6" id="KW-0472">Membrane</keyword>
<keyword evidence="5" id="KW-0968">Cytoplasmic vesicle</keyword>
<evidence type="ECO:0000256" key="6">
    <source>
        <dbReference type="SAM" id="Phobius"/>
    </source>
</evidence>
<keyword evidence="2" id="KW-0256">Endoplasmic reticulum</keyword>
<dbReference type="AlphaFoldDB" id="G4TH14"/>
<dbReference type="FunCoup" id="G4TH14">
    <property type="interactions" value="75"/>
</dbReference>
<protein>
    <recommendedName>
        <fullName evidence="9">Vacuolar ATPase assembly integral membrane protein VMA21</fullName>
    </recommendedName>
</protein>
<dbReference type="STRING" id="1109443.G4TH14"/>
<comment type="caution">
    <text evidence="7">The sequence shown here is derived from an EMBL/GenBank/DDBJ whole genome shotgun (WGS) entry which is preliminary data.</text>
</comment>
<dbReference type="HOGENOM" id="CLU_154717_0_0_1"/>
<keyword evidence="8" id="KW-1185">Reference proteome</keyword>
<dbReference type="eggNOG" id="ENOG502SBNA">
    <property type="taxonomic scope" value="Eukaryota"/>
</dbReference>
<dbReference type="PANTHER" id="PTHR31792:SF3">
    <property type="entry name" value="VACUOLAR ATPASE ASSEMBLY INTEGRAL MEMBRANE PROTEIN VMA21"/>
    <property type="match status" value="1"/>
</dbReference>
<dbReference type="GO" id="GO:0031410">
    <property type="term" value="C:cytoplasmic vesicle"/>
    <property type="evidence" value="ECO:0007669"/>
    <property type="project" value="UniProtKB-KW"/>
</dbReference>
<gene>
    <name evidence="7" type="ORF">PIIN_04550</name>
</gene>
<dbReference type="GO" id="GO:0005789">
    <property type="term" value="C:endoplasmic reticulum membrane"/>
    <property type="evidence" value="ECO:0007669"/>
    <property type="project" value="TreeGrafter"/>
</dbReference>
<feature type="transmembrane region" description="Helical" evidence="6">
    <location>
        <begin position="51"/>
        <end position="73"/>
    </location>
</feature>
<keyword evidence="1 6" id="KW-0812">Transmembrane</keyword>
<evidence type="ECO:0000256" key="3">
    <source>
        <dbReference type="ARBA" id="ARBA00022989"/>
    </source>
</evidence>
<sequence>MSEHAAAAKIANQTEQSGVITTLLVFSVSLAVVPISAYFGTQWYLTPGNTIYPAVAAVVSANIILISYVILAIRDDSETRKTLQEKKDR</sequence>
<dbReference type="Pfam" id="PF09446">
    <property type="entry name" value="VMA21"/>
    <property type="match status" value="1"/>
</dbReference>
<dbReference type="OMA" id="FEGNATF"/>